<dbReference type="Gene3D" id="3.40.50.10140">
    <property type="entry name" value="Toll/interleukin-1 receptor homology (TIR) domain"/>
    <property type="match status" value="1"/>
</dbReference>
<protein>
    <submittedName>
        <fullName evidence="3">Toll/interleukin-1 receptor domain-containing protein</fullName>
    </submittedName>
</protein>
<dbReference type="Pfam" id="PF13676">
    <property type="entry name" value="TIR_2"/>
    <property type="match status" value="1"/>
</dbReference>
<evidence type="ECO:0000313" key="4">
    <source>
        <dbReference type="Proteomes" id="UP001597314"/>
    </source>
</evidence>
<dbReference type="EMBL" id="JBHUIW010000028">
    <property type="protein sequence ID" value="MFD2184452.1"/>
    <property type="molecule type" value="Genomic_DNA"/>
</dbReference>
<accession>A0ABW5APS4</accession>
<gene>
    <name evidence="3" type="ORF">ACFSOX_20040</name>
</gene>
<dbReference type="Proteomes" id="UP001597314">
    <property type="component" value="Unassembled WGS sequence"/>
</dbReference>
<feature type="compositionally biased region" description="Basic and acidic residues" evidence="1">
    <location>
        <begin position="513"/>
        <end position="523"/>
    </location>
</feature>
<organism evidence="3 4">
    <name type="scientific">Rhodoplanes azumiensis</name>
    <dbReference type="NCBI Taxonomy" id="1897628"/>
    <lineage>
        <taxon>Bacteria</taxon>
        <taxon>Pseudomonadati</taxon>
        <taxon>Pseudomonadota</taxon>
        <taxon>Alphaproteobacteria</taxon>
        <taxon>Hyphomicrobiales</taxon>
        <taxon>Nitrobacteraceae</taxon>
        <taxon>Rhodoplanes</taxon>
    </lineage>
</organism>
<keyword evidence="3" id="KW-0675">Receptor</keyword>
<dbReference type="InterPro" id="IPR000157">
    <property type="entry name" value="TIR_dom"/>
</dbReference>
<evidence type="ECO:0000259" key="2">
    <source>
        <dbReference type="Pfam" id="PF13676"/>
    </source>
</evidence>
<evidence type="ECO:0000256" key="1">
    <source>
        <dbReference type="SAM" id="MobiDB-lite"/>
    </source>
</evidence>
<reference evidence="4" key="1">
    <citation type="journal article" date="2019" name="Int. J. Syst. Evol. Microbiol.">
        <title>The Global Catalogue of Microorganisms (GCM) 10K type strain sequencing project: providing services to taxonomists for standard genome sequencing and annotation.</title>
        <authorList>
            <consortium name="The Broad Institute Genomics Platform"/>
            <consortium name="The Broad Institute Genome Sequencing Center for Infectious Disease"/>
            <person name="Wu L."/>
            <person name="Ma J."/>
        </authorList>
    </citation>
    <scope>NUCLEOTIDE SEQUENCE [LARGE SCALE GENOMIC DNA]</scope>
    <source>
        <strain evidence="4">CGMCC 1.6774</strain>
    </source>
</reference>
<evidence type="ECO:0000313" key="3">
    <source>
        <dbReference type="EMBL" id="MFD2184452.1"/>
    </source>
</evidence>
<dbReference type="SUPFAM" id="SSF52200">
    <property type="entry name" value="Toll/Interleukin receptor TIR domain"/>
    <property type="match status" value="1"/>
</dbReference>
<dbReference type="RefSeq" id="WP_378479595.1">
    <property type="nucleotide sequence ID" value="NZ_JBHUIW010000028.1"/>
</dbReference>
<sequence>MAKPTRSTPRNRKTQGISIFISYASEDQDLAKDVNLELRKLFPVGIRTFFDRASLEAGENFKEAIDQALDAADILLILFSDQVKPSHSYTGYEAGYFSRSKAQRPRLRPGVERMMIPFCIGSKAPATTFDLQHINVDVADVISLVEDPAIFRREAPRPLADDNPVLRLLTRIAGIVGQATDIGDPDAVRANLRDSAERLYQRIFKYQQTRKWQEDIPERKIIVRTAPAPQGGTDPFAKATIELEGSSFGLFGIAETPTRSFGWSQFFTMISPNELASAWAEGLKLMVGAALERDFDDNYHVVASVKGDKAFRLFVSRVVKFYNGQTEIHVYVVEMKTKDYGDELTTRLLKAISVGLRFRFLVLEEASPFTVAKLSFPNVAMRPVVTELLAQIKVILRDSRDGKLDQPDLLSRIFGAEGPVIVKRNLDIWNETLARLDQAAHALLAASDPDAEAAKGPFLQALDAFARNTDAMNREFTARALSALADEIGDLAAGGGKGHAHALPSAPRQPSPPRERAPTEKAG</sequence>
<feature type="domain" description="TIR" evidence="2">
    <location>
        <begin position="19"/>
        <end position="121"/>
    </location>
</feature>
<proteinExistence type="predicted"/>
<comment type="caution">
    <text evidence="3">The sequence shown here is derived from an EMBL/GenBank/DDBJ whole genome shotgun (WGS) entry which is preliminary data.</text>
</comment>
<name>A0ABW5APS4_9BRAD</name>
<feature type="region of interest" description="Disordered" evidence="1">
    <location>
        <begin position="492"/>
        <end position="523"/>
    </location>
</feature>
<keyword evidence="4" id="KW-1185">Reference proteome</keyword>
<dbReference type="InterPro" id="IPR035897">
    <property type="entry name" value="Toll_tir_struct_dom_sf"/>
</dbReference>